<dbReference type="Proteomes" id="UP000215914">
    <property type="component" value="Chromosome 1"/>
</dbReference>
<feature type="compositionally biased region" description="Gly residues" evidence="1">
    <location>
        <begin position="1"/>
        <end position="10"/>
    </location>
</feature>
<protein>
    <submittedName>
        <fullName evidence="3">Uncharacterized protein</fullName>
    </submittedName>
</protein>
<sequence length="78" mass="9007">MSRCWYGGGSSSRLEDSRRSQSQENDDDQALDLSTIRSVSCRSIGSSQKFDNMGNFVQIAETERLRFTCYYEHTHVKF</sequence>
<reference evidence="2 4" key="1">
    <citation type="journal article" date="2017" name="Nature">
        <title>The sunflower genome provides insights into oil metabolism, flowering and Asterid evolution.</title>
        <authorList>
            <person name="Badouin H."/>
            <person name="Gouzy J."/>
            <person name="Grassa C.J."/>
            <person name="Murat F."/>
            <person name="Staton S.E."/>
            <person name="Cottret L."/>
            <person name="Lelandais-Briere C."/>
            <person name="Owens G.L."/>
            <person name="Carrere S."/>
            <person name="Mayjonade B."/>
            <person name="Legrand L."/>
            <person name="Gill N."/>
            <person name="Kane N.C."/>
            <person name="Bowers J.E."/>
            <person name="Hubner S."/>
            <person name="Bellec A."/>
            <person name="Berard A."/>
            <person name="Berges H."/>
            <person name="Blanchet N."/>
            <person name="Boniface M.C."/>
            <person name="Brunel D."/>
            <person name="Catrice O."/>
            <person name="Chaidir N."/>
            <person name="Claudel C."/>
            <person name="Donnadieu C."/>
            <person name="Faraut T."/>
            <person name="Fievet G."/>
            <person name="Helmstetter N."/>
            <person name="King M."/>
            <person name="Knapp S.J."/>
            <person name="Lai Z."/>
            <person name="Le Paslier M.C."/>
            <person name="Lippi Y."/>
            <person name="Lorenzon L."/>
            <person name="Mandel J.R."/>
            <person name="Marage G."/>
            <person name="Marchand G."/>
            <person name="Marquand E."/>
            <person name="Bret-Mestries E."/>
            <person name="Morien E."/>
            <person name="Nambeesan S."/>
            <person name="Nguyen T."/>
            <person name="Pegot-Espagnet P."/>
            <person name="Pouilly N."/>
            <person name="Raftis F."/>
            <person name="Sallet E."/>
            <person name="Schiex T."/>
            <person name="Thomas J."/>
            <person name="Vandecasteele C."/>
            <person name="Vares D."/>
            <person name="Vear F."/>
            <person name="Vautrin S."/>
            <person name="Crespi M."/>
            <person name="Mangin B."/>
            <person name="Burke J.M."/>
            <person name="Salse J."/>
            <person name="Munos S."/>
            <person name="Vincourt P."/>
            <person name="Rieseberg L.H."/>
            <person name="Langlade N.B."/>
        </authorList>
    </citation>
    <scope>NUCLEOTIDE SEQUENCE [LARGE SCALE GENOMIC DNA]</scope>
    <source>
        <strain evidence="4">cv. SF193</strain>
        <tissue evidence="2">Leaves</tissue>
    </source>
</reference>
<dbReference type="EMBL" id="MNCJ02000321">
    <property type="protein sequence ID" value="KAF5803315.1"/>
    <property type="molecule type" value="Genomic_DNA"/>
</dbReference>
<dbReference type="EMBL" id="CM007890">
    <property type="protein sequence ID" value="OTG36992.1"/>
    <property type="molecule type" value="Genomic_DNA"/>
</dbReference>
<organism evidence="3 4">
    <name type="scientific">Helianthus annuus</name>
    <name type="common">Common sunflower</name>
    <dbReference type="NCBI Taxonomy" id="4232"/>
    <lineage>
        <taxon>Eukaryota</taxon>
        <taxon>Viridiplantae</taxon>
        <taxon>Streptophyta</taxon>
        <taxon>Embryophyta</taxon>
        <taxon>Tracheophyta</taxon>
        <taxon>Spermatophyta</taxon>
        <taxon>Magnoliopsida</taxon>
        <taxon>eudicotyledons</taxon>
        <taxon>Gunneridae</taxon>
        <taxon>Pentapetalae</taxon>
        <taxon>asterids</taxon>
        <taxon>campanulids</taxon>
        <taxon>Asterales</taxon>
        <taxon>Asteraceae</taxon>
        <taxon>Asteroideae</taxon>
        <taxon>Heliantheae alliance</taxon>
        <taxon>Heliantheae</taxon>
        <taxon>Helianthus</taxon>
    </lineage>
</organism>
<evidence type="ECO:0000313" key="4">
    <source>
        <dbReference type="Proteomes" id="UP000215914"/>
    </source>
</evidence>
<feature type="region of interest" description="Disordered" evidence="1">
    <location>
        <begin position="1"/>
        <end position="29"/>
    </location>
</feature>
<dbReference type="Gramene" id="mRNA:HanXRQr2_Chr06g0269841">
    <property type="protein sequence ID" value="mRNA:HanXRQr2_Chr06g0269841"/>
    <property type="gene ID" value="HanXRQr2_Chr06g0269841"/>
</dbReference>
<accession>A0A251VPN1</accession>
<name>A0A251VPN1_HELAN</name>
<reference evidence="3" key="2">
    <citation type="submission" date="2017-02" db="EMBL/GenBank/DDBJ databases">
        <title>Sunflower complete genome.</title>
        <authorList>
            <person name="Langlade N."/>
            <person name="Munos S."/>
        </authorList>
    </citation>
    <scope>NUCLEOTIDE SEQUENCE [LARGE SCALE GENOMIC DNA]</scope>
    <source>
        <tissue evidence="3">Leaves</tissue>
    </source>
</reference>
<evidence type="ECO:0000313" key="3">
    <source>
        <dbReference type="EMBL" id="OTG36992.1"/>
    </source>
</evidence>
<proteinExistence type="predicted"/>
<evidence type="ECO:0000256" key="1">
    <source>
        <dbReference type="SAM" id="MobiDB-lite"/>
    </source>
</evidence>
<dbReference type="InParanoid" id="A0A251VPN1"/>
<reference evidence="2" key="3">
    <citation type="submission" date="2020-06" db="EMBL/GenBank/DDBJ databases">
        <title>Helianthus annuus Genome sequencing and assembly Release 2.</title>
        <authorList>
            <person name="Gouzy J."/>
            <person name="Langlade N."/>
            <person name="Munos S."/>
        </authorList>
    </citation>
    <scope>NUCLEOTIDE SEQUENCE</scope>
    <source>
        <tissue evidence="2">Leaves</tissue>
    </source>
</reference>
<keyword evidence="4" id="KW-1185">Reference proteome</keyword>
<gene>
    <name evidence="3" type="ORF">HannXRQ_Chr01g0013961</name>
    <name evidence="2" type="ORF">HanXRQr2_Chr06g0269841</name>
</gene>
<evidence type="ECO:0000313" key="2">
    <source>
        <dbReference type="EMBL" id="KAF5803315.1"/>
    </source>
</evidence>
<dbReference type="AlphaFoldDB" id="A0A251VPN1"/>